<proteinExistence type="predicted"/>
<protein>
    <submittedName>
        <fullName evidence="1">Uncharacterized protein</fullName>
    </submittedName>
</protein>
<accession>A0A6H1ZIK4</accession>
<organism evidence="1">
    <name type="scientific">viral metagenome</name>
    <dbReference type="NCBI Taxonomy" id="1070528"/>
    <lineage>
        <taxon>unclassified sequences</taxon>
        <taxon>metagenomes</taxon>
        <taxon>organismal metagenomes</taxon>
    </lineage>
</organism>
<evidence type="ECO:0000313" key="1">
    <source>
        <dbReference type="EMBL" id="QJA47147.1"/>
    </source>
</evidence>
<dbReference type="EMBL" id="MT144033">
    <property type="protein sequence ID" value="QJA47147.1"/>
    <property type="molecule type" value="Genomic_DNA"/>
</dbReference>
<reference evidence="1" key="1">
    <citation type="submission" date="2020-03" db="EMBL/GenBank/DDBJ databases">
        <title>The deep terrestrial virosphere.</title>
        <authorList>
            <person name="Holmfeldt K."/>
            <person name="Nilsson E."/>
            <person name="Simone D."/>
            <person name="Lopez-Fernandez M."/>
            <person name="Wu X."/>
            <person name="de Brujin I."/>
            <person name="Lundin D."/>
            <person name="Andersson A."/>
            <person name="Bertilsson S."/>
            <person name="Dopson M."/>
        </authorList>
    </citation>
    <scope>NUCLEOTIDE SEQUENCE</scope>
    <source>
        <strain evidence="1">TM448A00611</strain>
    </source>
</reference>
<name>A0A6H1ZIK4_9ZZZZ</name>
<dbReference type="AlphaFoldDB" id="A0A6H1ZIK4"/>
<gene>
    <name evidence="1" type="ORF">TM448A00611_0016</name>
</gene>
<sequence>MNSAQELYSLYKTVPGYNLTYIGFLVQQHQKFKVSPTPSRVVFFPITQGRARNARIYLKDIISELNRLNFPIIRIKLEKFPELTEKPLLKPAWSAPPSPYTSRHYDKIIMDDLVGIN</sequence>